<dbReference type="AlphaFoldDB" id="A0A1I7TU18"/>
<accession>A0A1I7TU18</accession>
<dbReference type="Proteomes" id="UP000095282">
    <property type="component" value="Unplaced"/>
</dbReference>
<dbReference type="WBParaSite" id="Csp11.Scaffold629.g11783.t1">
    <property type="protein sequence ID" value="Csp11.Scaffold629.g11783.t1"/>
    <property type="gene ID" value="Csp11.Scaffold629.g11783"/>
</dbReference>
<protein>
    <submittedName>
        <fullName evidence="3">Secreted protein</fullName>
    </submittedName>
</protein>
<feature type="compositionally biased region" description="Low complexity" evidence="1">
    <location>
        <begin position="38"/>
        <end position="63"/>
    </location>
</feature>
<feature type="region of interest" description="Disordered" evidence="1">
    <location>
        <begin position="35"/>
        <end position="63"/>
    </location>
</feature>
<evidence type="ECO:0000313" key="3">
    <source>
        <dbReference type="WBParaSite" id="Csp11.Scaffold629.g11783.t1"/>
    </source>
</evidence>
<sequence length="80" mass="8387">MSQRYACASICSAPSARSVPLPPIEWINRLQIVPTDTSRPSSSMSSESVSSSSPPPSIQTSSSYGIRLCPFQLIAAAATA</sequence>
<reference evidence="3" key="1">
    <citation type="submission" date="2016-11" db="UniProtKB">
        <authorList>
            <consortium name="WormBaseParasite"/>
        </authorList>
    </citation>
    <scope>IDENTIFICATION</scope>
</reference>
<keyword evidence="2" id="KW-1185">Reference proteome</keyword>
<proteinExistence type="predicted"/>
<evidence type="ECO:0000313" key="2">
    <source>
        <dbReference type="Proteomes" id="UP000095282"/>
    </source>
</evidence>
<evidence type="ECO:0000256" key="1">
    <source>
        <dbReference type="SAM" id="MobiDB-lite"/>
    </source>
</evidence>
<name>A0A1I7TU18_9PELO</name>
<organism evidence="2 3">
    <name type="scientific">Caenorhabditis tropicalis</name>
    <dbReference type="NCBI Taxonomy" id="1561998"/>
    <lineage>
        <taxon>Eukaryota</taxon>
        <taxon>Metazoa</taxon>
        <taxon>Ecdysozoa</taxon>
        <taxon>Nematoda</taxon>
        <taxon>Chromadorea</taxon>
        <taxon>Rhabditida</taxon>
        <taxon>Rhabditina</taxon>
        <taxon>Rhabditomorpha</taxon>
        <taxon>Rhabditoidea</taxon>
        <taxon>Rhabditidae</taxon>
        <taxon>Peloderinae</taxon>
        <taxon>Caenorhabditis</taxon>
    </lineage>
</organism>